<gene>
    <name evidence="6" type="primary">orf69</name>
</gene>
<evidence type="ECO:0000256" key="2">
    <source>
        <dbReference type="ARBA" id="ARBA00012379"/>
    </source>
</evidence>
<sequence length="350" mass="39152">MSAPVLKYRKLSKNAKMPIHSTEESAGFDLCSAHEVVIPKRSRVLVNTDLGVLIPEGCYGRIAPRSKLAAKYGIDVGAGVVDRDYTGNIGVVLFNHSDDDFVVSKGDRIAQLICERIEIPTLEEDDTISERVTERGTRGVQMCIGDPIDVAIPPAHILNIMNDEMEGLESHQKWIKAIDTVMEAVTDENLAEEFVANLHDSIFTECDDPVSYEDMLTKLYAVFSSNESKYPGDVAYIDALHEKMYPTKEAVAERTDGQFSSSNHLFVNQKICNILTYLMSSTEYDHVKEVDESKLLNAVFDNLQANFEAQKKRPFLDRLMDAVRLVKVGPFNTLFKEVSEAMDAKAEKEC</sequence>
<dbReference type="InterPro" id="IPR036157">
    <property type="entry name" value="dUTPase-like_sf"/>
</dbReference>
<feature type="domain" description="dUTPase-like" evidence="5">
    <location>
        <begin position="14"/>
        <end position="141"/>
    </location>
</feature>
<dbReference type="Pfam" id="PF00692">
    <property type="entry name" value="dUTPase"/>
    <property type="match status" value="1"/>
</dbReference>
<evidence type="ECO:0000256" key="4">
    <source>
        <dbReference type="ARBA" id="ARBA00023080"/>
    </source>
</evidence>
<dbReference type="PANTHER" id="PTHR11241">
    <property type="entry name" value="DEOXYURIDINE 5'-TRIPHOSPHATE NUCLEOTIDOHYDROLASE"/>
    <property type="match status" value="1"/>
</dbReference>
<evidence type="ECO:0000259" key="5">
    <source>
        <dbReference type="Pfam" id="PF00692"/>
    </source>
</evidence>
<dbReference type="SUPFAM" id="SSF51283">
    <property type="entry name" value="dUTPase-like"/>
    <property type="match status" value="1"/>
</dbReference>
<organism evidence="6 7">
    <name type="scientific">Heliothis zea nudivirus 1</name>
    <dbReference type="NCBI Taxonomy" id="3116536"/>
    <lineage>
        <taxon>Viruses</taxon>
        <taxon>Viruses incertae sedis</taxon>
        <taxon>Naldaviricetes</taxon>
        <taxon>Lefavirales</taxon>
        <taxon>Nudiviridae</taxon>
        <taxon>Betanudivirus</taxon>
        <taxon>Betanudivirus hezeae</taxon>
    </lineage>
</organism>
<protein>
    <recommendedName>
        <fullName evidence="2">dUTP diphosphatase</fullName>
        <ecNumber evidence="2">3.6.1.23</ecNumber>
    </recommendedName>
</protein>
<dbReference type="KEGG" id="vg:955042"/>
<dbReference type="CDD" id="cd07557">
    <property type="entry name" value="trimeric_dUTPase"/>
    <property type="match status" value="1"/>
</dbReference>
<evidence type="ECO:0000313" key="6">
    <source>
        <dbReference type="EMBL" id="AAN04363.1"/>
    </source>
</evidence>
<dbReference type="InterPro" id="IPR033704">
    <property type="entry name" value="dUTPase_trimeric"/>
</dbReference>
<dbReference type="InterPro" id="IPR029054">
    <property type="entry name" value="dUTPase-like"/>
</dbReference>
<dbReference type="GO" id="GO:0046081">
    <property type="term" value="P:dUTP catabolic process"/>
    <property type="evidence" value="ECO:0007669"/>
    <property type="project" value="InterPro"/>
</dbReference>
<dbReference type="EMBL" id="AF451898">
    <property type="protein sequence ID" value="AAN04363.1"/>
    <property type="molecule type" value="Genomic_DNA"/>
</dbReference>
<comment type="similarity">
    <text evidence="1">Belongs to the dUTPase family.</text>
</comment>
<dbReference type="PANTHER" id="PTHR11241:SF0">
    <property type="entry name" value="DEOXYURIDINE 5'-TRIPHOSPHATE NUCLEOTIDOHYDROLASE"/>
    <property type="match status" value="1"/>
</dbReference>
<dbReference type="GO" id="GO:0004170">
    <property type="term" value="F:dUTP diphosphatase activity"/>
    <property type="evidence" value="ECO:0007669"/>
    <property type="project" value="UniProtKB-EC"/>
</dbReference>
<dbReference type="NCBIfam" id="TIGR00576">
    <property type="entry name" value="dut"/>
    <property type="match status" value="1"/>
</dbReference>
<dbReference type="InterPro" id="IPR008181">
    <property type="entry name" value="dUTPase"/>
</dbReference>
<dbReference type="GO" id="GO:0000287">
    <property type="term" value="F:magnesium ion binding"/>
    <property type="evidence" value="ECO:0007669"/>
    <property type="project" value="InterPro"/>
</dbReference>
<keyword evidence="3" id="KW-0378">Hydrolase</keyword>
<keyword evidence="7" id="KW-1185">Reference proteome</keyword>
<keyword evidence="4" id="KW-0546">Nucleotide metabolism</keyword>
<evidence type="ECO:0000256" key="1">
    <source>
        <dbReference type="ARBA" id="ARBA00006581"/>
    </source>
</evidence>
<evidence type="ECO:0000256" key="3">
    <source>
        <dbReference type="ARBA" id="ARBA00022801"/>
    </source>
</evidence>
<dbReference type="EC" id="3.6.1.23" evidence="2"/>
<accession>Q8JJN9</accession>
<evidence type="ECO:0000313" key="7">
    <source>
        <dbReference type="Proteomes" id="UP000232784"/>
    </source>
</evidence>
<dbReference type="Gene3D" id="2.70.40.10">
    <property type="match status" value="1"/>
</dbReference>
<proteinExistence type="inferred from homology"/>
<dbReference type="Proteomes" id="UP000232784">
    <property type="component" value="Segment"/>
</dbReference>
<dbReference type="GO" id="GO:0006226">
    <property type="term" value="P:dUMP biosynthetic process"/>
    <property type="evidence" value="ECO:0007669"/>
    <property type="project" value="InterPro"/>
</dbReference>
<name>Q8JJN9_9VIRU</name>
<reference evidence="6 7" key="1">
    <citation type="journal article" date="2002" name="J. Virol.">
        <title>Analysis of the complete genome sequence of the Hz-1 virus suggests that it is related to members of the Baculoviridae.</title>
        <authorList>
            <person name="Cheng C.H."/>
            <person name="Liu S.M."/>
            <person name="Chow T.Y."/>
            <person name="Hsiao Y.Y."/>
            <person name="Wang D.P."/>
            <person name="Huang J.J."/>
            <person name="Chen H.H."/>
        </authorList>
    </citation>
    <scope>NUCLEOTIDE SEQUENCE [LARGE SCALE GENOMIC DNA]</scope>
</reference>